<protein>
    <submittedName>
        <fullName evidence="5">Glycerate 2-kinase</fullName>
        <ecNumber evidence="5">2.7.1.165</ecNumber>
    </submittedName>
</protein>
<dbReference type="PANTHER" id="PTHR21599:SF0">
    <property type="entry name" value="GLYCERATE KINASE"/>
    <property type="match status" value="1"/>
</dbReference>
<dbReference type="AlphaFoldDB" id="A0A9W4L6D2"/>
<dbReference type="Pfam" id="PF02595">
    <property type="entry name" value="Gly_kinase"/>
    <property type="match status" value="1"/>
</dbReference>
<dbReference type="EMBL" id="CAKKMG010000095">
    <property type="protein sequence ID" value="CAH0296344.1"/>
    <property type="molecule type" value="Genomic_DNA"/>
</dbReference>
<name>A0A9W4L6D2_9BACI</name>
<evidence type="ECO:0000256" key="2">
    <source>
        <dbReference type="ARBA" id="ARBA00022679"/>
    </source>
</evidence>
<keyword evidence="2 4" id="KW-0808">Transferase</keyword>
<dbReference type="InterPro" id="IPR018197">
    <property type="entry name" value="Glycerate_kinase_RE-like"/>
</dbReference>
<dbReference type="Proteomes" id="UP000789326">
    <property type="component" value="Unassembled WGS sequence"/>
</dbReference>
<dbReference type="GO" id="GO:0043798">
    <property type="term" value="F:glycerate 2-kinase activity"/>
    <property type="evidence" value="ECO:0007669"/>
    <property type="project" value="UniProtKB-EC"/>
</dbReference>
<dbReference type="InterPro" id="IPR036129">
    <property type="entry name" value="Glycerate_kinase_sf"/>
</dbReference>
<proteinExistence type="inferred from homology"/>
<sequence length="385" mass="40494">MKIVIAPDSFKESLPSDQVARAIQSGFMSIFPKAEYHLLPIADGGEGTVQALVSAHRGRVESISVAGPLGLPVEAEIAFSNDGETAFIEMAEACGLHLVPLDQRNPLLTTSFGVGELILHAINQGASELIIGVGGSSTNDGGVGMASALGFEFFDVERKAVKGAGRDLFNIVSLSESNRDSRLDSVNITIAADVDNPLTGNNGATYIYGPQKGLPEEMLDEMDNAMGRFYQMAGNYLGMDVSSLPGSGAGGGMGAGLVLFTGAKLKKGIELMMENLKVKEICQDADIVIVGEGKIDGQTIYGKAPSGVAKCAPPKAKVIAICGSVGDGSDVLYDHGFDAIFPTIPAMLPIEDILGGAFKNIERTSRNVAALLRKERDGYYGRKIY</sequence>
<dbReference type="SUPFAM" id="SSF110738">
    <property type="entry name" value="Glycerate kinase I"/>
    <property type="match status" value="1"/>
</dbReference>
<dbReference type="GO" id="GO:0031388">
    <property type="term" value="P:organic acid phosphorylation"/>
    <property type="evidence" value="ECO:0007669"/>
    <property type="project" value="UniProtKB-UniRule"/>
</dbReference>
<dbReference type="PIRSF" id="PIRSF006078">
    <property type="entry name" value="GlxK"/>
    <property type="match status" value="1"/>
</dbReference>
<dbReference type="GO" id="GO:0008887">
    <property type="term" value="F:glycerate kinase activity"/>
    <property type="evidence" value="ECO:0007669"/>
    <property type="project" value="UniProtKB-UniRule"/>
</dbReference>
<dbReference type="InterPro" id="IPR018193">
    <property type="entry name" value="Glyc_kinase_flavodox-like_fold"/>
</dbReference>
<evidence type="ECO:0000256" key="3">
    <source>
        <dbReference type="ARBA" id="ARBA00022777"/>
    </source>
</evidence>
<dbReference type="Gene3D" id="3.90.1510.10">
    <property type="entry name" value="Glycerate kinase, domain 2"/>
    <property type="match status" value="1"/>
</dbReference>
<evidence type="ECO:0000313" key="6">
    <source>
        <dbReference type="Proteomes" id="UP000789326"/>
    </source>
</evidence>
<keyword evidence="3 4" id="KW-0418">Kinase</keyword>
<comment type="caution">
    <text evidence="5">The sequence shown here is derived from an EMBL/GenBank/DDBJ whole genome shotgun (WGS) entry which is preliminary data.</text>
</comment>
<evidence type="ECO:0000256" key="4">
    <source>
        <dbReference type="PIRNR" id="PIRNR006078"/>
    </source>
</evidence>
<organism evidence="5 6">
    <name type="scientific">Peribacillus simplex</name>
    <dbReference type="NCBI Taxonomy" id="1478"/>
    <lineage>
        <taxon>Bacteria</taxon>
        <taxon>Bacillati</taxon>
        <taxon>Bacillota</taxon>
        <taxon>Bacilli</taxon>
        <taxon>Bacillales</taxon>
        <taxon>Bacillaceae</taxon>
        <taxon>Peribacillus</taxon>
    </lineage>
</organism>
<evidence type="ECO:0000256" key="1">
    <source>
        <dbReference type="ARBA" id="ARBA00006284"/>
    </source>
</evidence>
<dbReference type="PANTHER" id="PTHR21599">
    <property type="entry name" value="GLYCERATE KINASE"/>
    <property type="match status" value="1"/>
</dbReference>
<dbReference type="Gene3D" id="3.40.50.10350">
    <property type="entry name" value="Glycerate kinase, domain 1"/>
    <property type="match status" value="1"/>
</dbReference>
<dbReference type="RefSeq" id="WP_230303659.1">
    <property type="nucleotide sequence ID" value="NZ_CAKKMG010000095.1"/>
</dbReference>
<comment type="similarity">
    <text evidence="1 4">Belongs to the glycerate kinase type-1 family.</text>
</comment>
<accession>A0A9W4L6D2</accession>
<reference evidence="5" key="1">
    <citation type="submission" date="2021-11" db="EMBL/GenBank/DDBJ databases">
        <authorList>
            <person name="Bulgarelli D."/>
        </authorList>
    </citation>
    <scope>NUCLEOTIDE SEQUENCE</scope>
    <source>
        <strain evidence="5">Bi133</strain>
    </source>
</reference>
<dbReference type="InterPro" id="IPR004381">
    <property type="entry name" value="Glycerate_kinase"/>
</dbReference>
<dbReference type="EC" id="2.7.1.165" evidence="5"/>
<dbReference type="NCBIfam" id="TIGR00045">
    <property type="entry name" value="glycerate kinase"/>
    <property type="match status" value="1"/>
</dbReference>
<evidence type="ECO:0000313" key="5">
    <source>
        <dbReference type="EMBL" id="CAH0296344.1"/>
    </source>
</evidence>
<gene>
    <name evidence="5" type="primary">garK</name>
    <name evidence="5" type="ORF">SRABI133_04413</name>
</gene>